<protein>
    <recommendedName>
        <fullName evidence="3">Lipoprotein</fullName>
    </recommendedName>
</protein>
<gene>
    <name evidence="1" type="ORF">SAMN02743940_0824</name>
</gene>
<evidence type="ECO:0000313" key="1">
    <source>
        <dbReference type="EMBL" id="SIO09953.1"/>
    </source>
</evidence>
<dbReference type="RefSeq" id="WP_028460614.1">
    <property type="nucleotide sequence ID" value="NZ_FSRO01000001.1"/>
</dbReference>
<dbReference type="PROSITE" id="PS51257">
    <property type="entry name" value="PROKAR_LIPOPROTEIN"/>
    <property type="match status" value="1"/>
</dbReference>
<keyword evidence="2" id="KW-1185">Reference proteome</keyword>
<dbReference type="InterPro" id="IPR013783">
    <property type="entry name" value="Ig-like_fold"/>
</dbReference>
<dbReference type="EMBL" id="FSRO01000001">
    <property type="protein sequence ID" value="SIO09953.1"/>
    <property type="molecule type" value="Genomic_DNA"/>
</dbReference>
<name>A0A1N6GR35_9PROT</name>
<evidence type="ECO:0000313" key="2">
    <source>
        <dbReference type="Proteomes" id="UP000185062"/>
    </source>
</evidence>
<proteinExistence type="predicted"/>
<evidence type="ECO:0008006" key="3">
    <source>
        <dbReference type="Google" id="ProtNLM"/>
    </source>
</evidence>
<accession>A0A1N6GR35</accession>
<reference evidence="1 2" key="1">
    <citation type="submission" date="2016-12" db="EMBL/GenBank/DDBJ databases">
        <authorList>
            <person name="Song W.-J."/>
            <person name="Kurnit D.M."/>
        </authorList>
    </citation>
    <scope>NUCLEOTIDE SEQUENCE [LARGE SCALE GENOMIC DNA]</scope>
    <source>
        <strain evidence="1 2">ATCC 49181</strain>
    </source>
</reference>
<dbReference type="AlphaFoldDB" id="A0A1N6GR35"/>
<sequence length="167" mass="19118">MKRWWLMLLSVFWISGCVGYGGTLNETVFAVYPPTQASGYGSVFVTDESYSPPVVDSLRPTLRWSPIDEPIETDKYDIAIHETYQNSPLTWAIGPEVYYRQGLQALEHTLEIQLKSSQAYYWAVRIRRDEKPASKWSSFILLRGCTFIGSGCITEDLPFFLFVTPDK</sequence>
<organism evidence="1 2">
    <name type="scientific">Nitrosomonas cryotolerans ATCC 49181</name>
    <dbReference type="NCBI Taxonomy" id="1131553"/>
    <lineage>
        <taxon>Bacteria</taxon>
        <taxon>Pseudomonadati</taxon>
        <taxon>Pseudomonadota</taxon>
        <taxon>Betaproteobacteria</taxon>
        <taxon>Nitrosomonadales</taxon>
        <taxon>Nitrosomonadaceae</taxon>
        <taxon>Nitrosomonas</taxon>
    </lineage>
</organism>
<dbReference type="Proteomes" id="UP000185062">
    <property type="component" value="Unassembled WGS sequence"/>
</dbReference>
<dbReference type="Gene3D" id="2.60.40.10">
    <property type="entry name" value="Immunoglobulins"/>
    <property type="match status" value="1"/>
</dbReference>